<proteinExistence type="predicted"/>
<dbReference type="NCBIfam" id="NF040894">
    <property type="entry name" value="puhB_PGC"/>
    <property type="match status" value="1"/>
</dbReference>
<keyword evidence="2" id="KW-1133">Transmembrane helix</keyword>
<dbReference type="PATRIC" id="fig|269796.9.peg.671"/>
<dbReference type="KEGG" id="rru:Rru_A0616"/>
<accession>Q2RWS5</accession>
<feature type="transmembrane region" description="Helical" evidence="2">
    <location>
        <begin position="68"/>
        <end position="90"/>
    </location>
</feature>
<dbReference type="EMBL" id="CP000230">
    <property type="protein sequence ID" value="ABC21420.1"/>
    <property type="molecule type" value="Genomic_DNA"/>
</dbReference>
<gene>
    <name evidence="4" type="ordered locus">Rru_A0616</name>
</gene>
<protein>
    <submittedName>
        <fullName evidence="4">Photosynthetic complex assembly protein</fullName>
    </submittedName>
</protein>
<evidence type="ECO:0000259" key="3">
    <source>
        <dbReference type="Pfam" id="PF03703"/>
    </source>
</evidence>
<reference evidence="4 5" key="1">
    <citation type="journal article" date="2011" name="Stand. Genomic Sci.">
        <title>Complete genome sequence of Rhodospirillum rubrum type strain (S1).</title>
        <authorList>
            <person name="Munk A.C."/>
            <person name="Copeland A."/>
            <person name="Lucas S."/>
            <person name="Lapidus A."/>
            <person name="Del Rio T.G."/>
            <person name="Barry K."/>
            <person name="Detter J.C."/>
            <person name="Hammon N."/>
            <person name="Israni S."/>
            <person name="Pitluck S."/>
            <person name="Brettin T."/>
            <person name="Bruce D."/>
            <person name="Han C."/>
            <person name="Tapia R."/>
            <person name="Gilna P."/>
            <person name="Schmutz J."/>
            <person name="Larimer F."/>
            <person name="Land M."/>
            <person name="Kyrpides N.C."/>
            <person name="Mavromatis K."/>
            <person name="Richardson P."/>
            <person name="Rohde M."/>
            <person name="Goker M."/>
            <person name="Klenk H.P."/>
            <person name="Zhang Y."/>
            <person name="Roberts G.P."/>
            <person name="Reslewic S."/>
            <person name="Schwartz D.C."/>
        </authorList>
    </citation>
    <scope>NUCLEOTIDE SEQUENCE [LARGE SCALE GENOMIC DNA]</scope>
    <source>
        <strain evidence="5">ATCC 11170 / ATH 1.1.1 / DSM 467 / LMG 4362 / NCIMB 8255 / S1</strain>
    </source>
</reference>
<dbReference type="AlphaFoldDB" id="Q2RWS5"/>
<feature type="region of interest" description="Disordered" evidence="1">
    <location>
        <begin position="205"/>
        <end position="224"/>
    </location>
</feature>
<dbReference type="Pfam" id="PF03703">
    <property type="entry name" value="bPH_2"/>
    <property type="match status" value="1"/>
</dbReference>
<dbReference type="PhylomeDB" id="Q2RWS5"/>
<sequence>MDEYDSEPIRGLPADLPPGEFILWQGAPTRRALALRVFHIRLIALYFAILVAWNVASALYDGHPLPMVLTAGAVPLIPGAIVLGLIWLYAHLIAKTTLYTITSKRLVFRFGVALPRAVNIPFKVIAGAGLKTYRDGTGDLPLTLAGKDRMAYLHIWPHARPWRVNKPEPMLRGIADATEVAETLAGALKAYMTDPDPVRLTEVSGAEISGAPAPTADLAGSPAR</sequence>
<dbReference type="InterPro" id="IPR005182">
    <property type="entry name" value="YdbS-like_PH"/>
</dbReference>
<name>Q2RWS5_RHORT</name>
<dbReference type="EnsemblBacteria" id="ABC21420">
    <property type="protein sequence ID" value="ABC21420"/>
    <property type="gene ID" value="Rru_A0616"/>
</dbReference>
<evidence type="ECO:0000313" key="4">
    <source>
        <dbReference type="EMBL" id="ABC21420.1"/>
    </source>
</evidence>
<dbReference type="HOGENOM" id="CLU_091008_0_0_5"/>
<dbReference type="RefSeq" id="WP_011388374.1">
    <property type="nucleotide sequence ID" value="NC_007643.1"/>
</dbReference>
<keyword evidence="2" id="KW-0472">Membrane</keyword>
<dbReference type="Proteomes" id="UP000001929">
    <property type="component" value="Chromosome"/>
</dbReference>
<evidence type="ECO:0000313" key="5">
    <source>
        <dbReference type="Proteomes" id="UP000001929"/>
    </source>
</evidence>
<evidence type="ECO:0000256" key="1">
    <source>
        <dbReference type="SAM" id="MobiDB-lite"/>
    </source>
</evidence>
<dbReference type="STRING" id="269796.Rru_A0616"/>
<dbReference type="InterPro" id="IPR054839">
    <property type="entry name" value="puhB_PGC"/>
</dbReference>
<keyword evidence="2" id="KW-0812">Transmembrane</keyword>
<dbReference type="eggNOG" id="COG3428">
    <property type="taxonomic scope" value="Bacteria"/>
</dbReference>
<evidence type="ECO:0000256" key="2">
    <source>
        <dbReference type="SAM" id="Phobius"/>
    </source>
</evidence>
<feature type="domain" description="YdbS-like PH" evidence="3">
    <location>
        <begin position="96"/>
        <end position="183"/>
    </location>
</feature>
<feature type="transmembrane region" description="Helical" evidence="2">
    <location>
        <begin position="38"/>
        <end position="56"/>
    </location>
</feature>
<keyword evidence="5" id="KW-1185">Reference proteome</keyword>
<organism evidence="4 5">
    <name type="scientific">Rhodospirillum rubrum (strain ATCC 11170 / ATH 1.1.1 / DSM 467 / LMG 4362 / NCIMB 8255 / S1)</name>
    <dbReference type="NCBI Taxonomy" id="269796"/>
    <lineage>
        <taxon>Bacteria</taxon>
        <taxon>Pseudomonadati</taxon>
        <taxon>Pseudomonadota</taxon>
        <taxon>Alphaproteobacteria</taxon>
        <taxon>Rhodospirillales</taxon>
        <taxon>Rhodospirillaceae</taxon>
        <taxon>Rhodospirillum</taxon>
    </lineage>
</organism>